<proteinExistence type="predicted"/>
<reference evidence="1" key="1">
    <citation type="journal article" date="2014" name="Front. Microbiol.">
        <title>High frequency of phylogenetically diverse reductive dehalogenase-homologous genes in deep subseafloor sedimentary metagenomes.</title>
        <authorList>
            <person name="Kawai M."/>
            <person name="Futagami T."/>
            <person name="Toyoda A."/>
            <person name="Takaki Y."/>
            <person name="Nishi S."/>
            <person name="Hori S."/>
            <person name="Arai W."/>
            <person name="Tsubouchi T."/>
            <person name="Morono Y."/>
            <person name="Uchiyama I."/>
            <person name="Ito T."/>
            <person name="Fujiyama A."/>
            <person name="Inagaki F."/>
            <person name="Takami H."/>
        </authorList>
    </citation>
    <scope>NUCLEOTIDE SEQUENCE</scope>
    <source>
        <strain evidence="1">Expedition CK06-06</strain>
    </source>
</reference>
<evidence type="ECO:0000313" key="1">
    <source>
        <dbReference type="EMBL" id="GAG69322.1"/>
    </source>
</evidence>
<dbReference type="AlphaFoldDB" id="X1AHY1"/>
<protein>
    <submittedName>
        <fullName evidence="1">Uncharacterized protein</fullName>
    </submittedName>
</protein>
<dbReference type="InterPro" id="IPR036388">
    <property type="entry name" value="WH-like_DNA-bd_sf"/>
</dbReference>
<dbReference type="EMBL" id="BART01006761">
    <property type="protein sequence ID" value="GAG69322.1"/>
    <property type="molecule type" value="Genomic_DNA"/>
</dbReference>
<dbReference type="Gene3D" id="1.10.10.10">
    <property type="entry name" value="Winged helix-like DNA-binding domain superfamily/Winged helix DNA-binding domain"/>
    <property type="match status" value="1"/>
</dbReference>
<name>X1AHY1_9ZZZZ</name>
<gene>
    <name evidence="1" type="ORF">S01H4_15424</name>
</gene>
<sequence length="211" mass="24790">MSSQDVITYKPAKLIFITDEKQNLLFHDENLNYVLKFLRKGAKTIHDLSASFKQIEEEKSDKSIYRYLHKLIQAKLVAKAGKRITTKNESDLISETLYMRTSNAFILKIPLAKEEKEDFHSPIFDSMFLLLKQQYGNKKTGKKAFKKFFDKIDQERDQYIMDLYEQADEETMEKLGDLEGKNILFALEYASWIAILLKYDLKVELEKIYSS</sequence>
<comment type="caution">
    <text evidence="1">The sequence shown here is derived from an EMBL/GenBank/DDBJ whole genome shotgun (WGS) entry which is preliminary data.</text>
</comment>
<accession>X1AHY1</accession>
<organism evidence="1">
    <name type="scientific">marine sediment metagenome</name>
    <dbReference type="NCBI Taxonomy" id="412755"/>
    <lineage>
        <taxon>unclassified sequences</taxon>
        <taxon>metagenomes</taxon>
        <taxon>ecological metagenomes</taxon>
    </lineage>
</organism>